<gene>
    <name evidence="2" type="ORF">AArcSt11_11820</name>
</gene>
<keyword evidence="3" id="KW-1185">Reference proteome</keyword>
<keyword evidence="1" id="KW-0472">Membrane</keyword>
<name>A0AAE3FTI8_9EURY</name>
<dbReference type="Proteomes" id="UP001202674">
    <property type="component" value="Unassembled WGS sequence"/>
</dbReference>
<organism evidence="2 3">
    <name type="scientific">Natranaeroarchaeum aerophilus</name>
    <dbReference type="NCBI Taxonomy" id="2917711"/>
    <lineage>
        <taxon>Archaea</taxon>
        <taxon>Methanobacteriati</taxon>
        <taxon>Methanobacteriota</taxon>
        <taxon>Stenosarchaea group</taxon>
        <taxon>Halobacteria</taxon>
        <taxon>Halobacteriales</taxon>
        <taxon>Natronoarchaeaceae</taxon>
        <taxon>Natranaeroarchaeum</taxon>
    </lineage>
</organism>
<keyword evidence="1" id="KW-0812">Transmembrane</keyword>
<sequence length="265" mass="28832">MTFGPDSTDTPSARDRAVSDLLAFVLVFGIIITSVGVVYIFGLGALGDAQAAQQDRNAERAFSSMGASFNDLQTNRGQERLAELNPRGARMSIDESSPTISVDGISELNDQDMGAMHYDNDNTRISYELGAVFRSDDENSVMIREPEFVCRQLEDPDETRAIVSFVDASIEGDGPTAVGSESTMQIGAIQEEQQAHTHDNEIEITIEGSSHADAWARYFDANDWEGDFNDIESGDEVTATCENPSADKVVVRSTEVDLSLERGDS</sequence>
<dbReference type="RefSeq" id="WP_250597287.1">
    <property type="nucleotide sequence ID" value="NZ_JAKRVY010000006.1"/>
</dbReference>
<proteinExistence type="predicted"/>
<evidence type="ECO:0000313" key="2">
    <source>
        <dbReference type="EMBL" id="MCL9814339.1"/>
    </source>
</evidence>
<accession>A0AAE3FTI8</accession>
<dbReference type="EMBL" id="JAKRVY010000006">
    <property type="protein sequence ID" value="MCL9814339.1"/>
    <property type="molecule type" value="Genomic_DNA"/>
</dbReference>
<evidence type="ECO:0000313" key="3">
    <source>
        <dbReference type="Proteomes" id="UP001202674"/>
    </source>
</evidence>
<dbReference type="InterPro" id="IPR055713">
    <property type="entry name" value="DUF7289"/>
</dbReference>
<keyword evidence="1" id="KW-1133">Transmembrane helix</keyword>
<comment type="caution">
    <text evidence="2">The sequence shown here is derived from an EMBL/GenBank/DDBJ whole genome shotgun (WGS) entry which is preliminary data.</text>
</comment>
<dbReference type="AlphaFoldDB" id="A0AAE3FTI8"/>
<evidence type="ECO:0000256" key="1">
    <source>
        <dbReference type="SAM" id="Phobius"/>
    </source>
</evidence>
<dbReference type="Pfam" id="PF23960">
    <property type="entry name" value="DUF7289"/>
    <property type="match status" value="1"/>
</dbReference>
<reference evidence="2 3" key="1">
    <citation type="journal article" date="2022" name="Syst. Appl. Microbiol.">
        <title>Natronocalculus amylovorans gen. nov., sp. nov., and Natranaeroarchaeum aerophilus sp. nov., dominant culturable amylolytic natronoarchaea from hypersaline soda lakes in southwestern Siberia.</title>
        <authorList>
            <person name="Sorokin D.Y."/>
            <person name="Elcheninov A.G."/>
            <person name="Khizhniak T.V."/>
            <person name="Koenen M."/>
            <person name="Bale N.J."/>
            <person name="Damste J.S.S."/>
            <person name="Kublanov I.V."/>
        </authorList>
    </citation>
    <scope>NUCLEOTIDE SEQUENCE [LARGE SCALE GENOMIC DNA]</scope>
    <source>
        <strain evidence="2 3">AArc-St1-1</strain>
    </source>
</reference>
<feature type="transmembrane region" description="Helical" evidence="1">
    <location>
        <begin position="21"/>
        <end position="46"/>
    </location>
</feature>
<protein>
    <submittedName>
        <fullName evidence="2">Uncharacterized protein</fullName>
    </submittedName>
</protein>